<protein>
    <submittedName>
        <fullName evidence="11">Peptidoglycan DD-metalloendopeptidase family protein</fullName>
    </submittedName>
</protein>
<dbReference type="InterPro" id="IPR011055">
    <property type="entry name" value="Dup_hybrid_motif"/>
</dbReference>
<dbReference type="Proteomes" id="UP001253848">
    <property type="component" value="Unassembled WGS sequence"/>
</dbReference>
<keyword evidence="3" id="KW-0645">Protease</keyword>
<dbReference type="Gene3D" id="2.70.70.10">
    <property type="entry name" value="Glucose Permease (Domain IIA)"/>
    <property type="match status" value="1"/>
</dbReference>
<dbReference type="InterPro" id="IPR050570">
    <property type="entry name" value="Cell_wall_metabolism_enzyme"/>
</dbReference>
<dbReference type="PANTHER" id="PTHR21666:SF288">
    <property type="entry name" value="CELL DIVISION PROTEIN YTFB"/>
    <property type="match status" value="1"/>
</dbReference>
<feature type="domain" description="Csd3-like second N-terminal" evidence="10">
    <location>
        <begin position="144"/>
        <end position="265"/>
    </location>
</feature>
<organism evidence="11 12">
    <name type="scientific">Autumnicola psychrophila</name>
    <dbReference type="NCBI Taxonomy" id="3075592"/>
    <lineage>
        <taxon>Bacteria</taxon>
        <taxon>Pseudomonadati</taxon>
        <taxon>Bacteroidota</taxon>
        <taxon>Flavobacteriia</taxon>
        <taxon>Flavobacteriales</taxon>
        <taxon>Flavobacteriaceae</taxon>
        <taxon>Autumnicola</taxon>
    </lineage>
</organism>
<keyword evidence="4" id="KW-0479">Metal-binding</keyword>
<evidence type="ECO:0000256" key="4">
    <source>
        <dbReference type="ARBA" id="ARBA00022723"/>
    </source>
</evidence>
<proteinExistence type="predicted"/>
<dbReference type="Pfam" id="PF01551">
    <property type="entry name" value="Peptidase_M23"/>
    <property type="match status" value="1"/>
</dbReference>
<comment type="caution">
    <text evidence="11">The sequence shown here is derived from an EMBL/GenBank/DDBJ whole genome shotgun (WGS) entry which is preliminary data.</text>
</comment>
<evidence type="ECO:0000256" key="8">
    <source>
        <dbReference type="SAM" id="SignalP"/>
    </source>
</evidence>
<dbReference type="Gene3D" id="3.10.450.350">
    <property type="match status" value="1"/>
</dbReference>
<dbReference type="EMBL" id="JAVRHN010000002">
    <property type="protein sequence ID" value="MDT0685376.1"/>
    <property type="molecule type" value="Genomic_DNA"/>
</dbReference>
<keyword evidence="5" id="KW-0378">Hydrolase</keyword>
<dbReference type="Pfam" id="PF19425">
    <property type="entry name" value="Csd3_N2"/>
    <property type="match status" value="1"/>
</dbReference>
<dbReference type="PANTHER" id="PTHR21666">
    <property type="entry name" value="PEPTIDASE-RELATED"/>
    <property type="match status" value="1"/>
</dbReference>
<evidence type="ECO:0000259" key="9">
    <source>
        <dbReference type="Pfam" id="PF01551"/>
    </source>
</evidence>
<comment type="subcellular location">
    <subcellularLocation>
        <location evidence="2">Cell envelope</location>
    </subcellularLocation>
</comment>
<feature type="domain" description="M23ase beta-sheet core" evidence="9">
    <location>
        <begin position="279"/>
        <end position="373"/>
    </location>
</feature>
<evidence type="ECO:0000313" key="12">
    <source>
        <dbReference type="Proteomes" id="UP001253848"/>
    </source>
</evidence>
<evidence type="ECO:0000256" key="7">
    <source>
        <dbReference type="ARBA" id="ARBA00023049"/>
    </source>
</evidence>
<keyword evidence="7" id="KW-0482">Metalloprotease</keyword>
<feature type="chain" id="PRO_5046353789" evidence="8">
    <location>
        <begin position="19"/>
        <end position="411"/>
    </location>
</feature>
<evidence type="ECO:0000256" key="1">
    <source>
        <dbReference type="ARBA" id="ARBA00001947"/>
    </source>
</evidence>
<dbReference type="InterPro" id="IPR016047">
    <property type="entry name" value="M23ase_b-sheet_dom"/>
</dbReference>
<evidence type="ECO:0000256" key="2">
    <source>
        <dbReference type="ARBA" id="ARBA00004196"/>
    </source>
</evidence>
<evidence type="ECO:0000256" key="3">
    <source>
        <dbReference type="ARBA" id="ARBA00022670"/>
    </source>
</evidence>
<dbReference type="CDD" id="cd12797">
    <property type="entry name" value="M23_peptidase"/>
    <property type="match status" value="1"/>
</dbReference>
<name>A0ABU3DNU1_9FLAO</name>
<evidence type="ECO:0000259" key="10">
    <source>
        <dbReference type="Pfam" id="PF19425"/>
    </source>
</evidence>
<reference evidence="11 12" key="1">
    <citation type="submission" date="2023-09" db="EMBL/GenBank/DDBJ databases">
        <authorList>
            <person name="Rey-Velasco X."/>
        </authorList>
    </citation>
    <scope>NUCLEOTIDE SEQUENCE [LARGE SCALE GENOMIC DNA]</scope>
    <source>
        <strain evidence="11 12">F225</strain>
    </source>
</reference>
<sequence>MKKLSTLILIIFAFLACNDDNVVEEKQKEVAVLKTPPQVKKYGFVLNDYEVVEDTIRPGDSFGNIMGEQGVSLAKVYEISEKVNDTFNPARIVAGKKYMILKAKDSAQTPQFFIYEENKIDFTVVGIGDEIKAYKKQRPVSVKKREVSGVITSSLSEAMQDQGLSNLLVYELSNIYQWSIDFFRLQKGDQFKMVYHEKYIDDTIFAGVDRVEAAVFKHSDKPFYAFEYETDSITNKSSYYDDEAKALQSFFLKAPLDYSRISSRYSKRRYHPVQKRWKAHLGTDYAAAHGTPIVSTADGTVIAASYTSGNGNYVKIRHNNKYTTQYLHMTKRNVRNGQAVKQGDVIGFVGSTGLATGPHVCYRFWVNGKQVDPYRQNLPTAKHIEDAHKDEYYAYIKPLKEQLDQIPYKNI</sequence>
<feature type="signal peptide" evidence="8">
    <location>
        <begin position="1"/>
        <end position="18"/>
    </location>
</feature>
<dbReference type="SUPFAM" id="SSF51261">
    <property type="entry name" value="Duplicated hybrid motif"/>
    <property type="match status" value="1"/>
</dbReference>
<dbReference type="InterPro" id="IPR045834">
    <property type="entry name" value="Csd3_N2"/>
</dbReference>
<gene>
    <name evidence="11" type="ORF">RM541_03315</name>
</gene>
<evidence type="ECO:0000256" key="5">
    <source>
        <dbReference type="ARBA" id="ARBA00022801"/>
    </source>
</evidence>
<dbReference type="PROSITE" id="PS51257">
    <property type="entry name" value="PROKAR_LIPOPROTEIN"/>
    <property type="match status" value="1"/>
</dbReference>
<accession>A0ABU3DNU1</accession>
<keyword evidence="6" id="KW-0862">Zinc</keyword>
<keyword evidence="8" id="KW-0732">Signal</keyword>
<comment type="cofactor">
    <cofactor evidence="1">
        <name>Zn(2+)</name>
        <dbReference type="ChEBI" id="CHEBI:29105"/>
    </cofactor>
</comment>
<evidence type="ECO:0000313" key="11">
    <source>
        <dbReference type="EMBL" id="MDT0685376.1"/>
    </source>
</evidence>
<evidence type="ECO:0000256" key="6">
    <source>
        <dbReference type="ARBA" id="ARBA00022833"/>
    </source>
</evidence>
<keyword evidence="12" id="KW-1185">Reference proteome</keyword>
<dbReference type="RefSeq" id="WP_311498802.1">
    <property type="nucleotide sequence ID" value="NZ_JAVRHN010000002.1"/>
</dbReference>